<comment type="similarity">
    <text evidence="1 7">Belongs to the AB hydrolase superfamily. Lipase family.</text>
</comment>
<evidence type="ECO:0000256" key="6">
    <source>
        <dbReference type="ARBA" id="ARBA00023180"/>
    </source>
</evidence>
<dbReference type="VEuPathDB" id="VectorBase:PPAI003772"/>
<dbReference type="Gene3D" id="3.40.50.1820">
    <property type="entry name" value="alpha/beta hydrolase"/>
    <property type="match status" value="1"/>
</dbReference>
<keyword evidence="2" id="KW-0732">Signal</keyword>
<accession>A0A1B0D899</accession>
<keyword evidence="6" id="KW-0325">Glycoprotein</keyword>
<dbReference type="FunFam" id="3.40.50.1820:FF:000057">
    <property type="entry name" value="Lipase"/>
    <property type="match status" value="1"/>
</dbReference>
<keyword evidence="10" id="KW-1185">Reference proteome</keyword>
<evidence type="ECO:0000259" key="8">
    <source>
        <dbReference type="Pfam" id="PF04083"/>
    </source>
</evidence>
<evidence type="ECO:0000256" key="5">
    <source>
        <dbReference type="ARBA" id="ARBA00023098"/>
    </source>
</evidence>
<dbReference type="AlphaFoldDB" id="A0A1B0D899"/>
<dbReference type="InterPro" id="IPR029058">
    <property type="entry name" value="AB_hydrolase_fold"/>
</dbReference>
<proteinExistence type="inferred from homology"/>
<name>A0A1B0D899_PHLPP</name>
<keyword evidence="4 7" id="KW-0442">Lipid degradation</keyword>
<feature type="domain" description="Partial AB-hydrolase lipase" evidence="8">
    <location>
        <begin position="25"/>
        <end position="77"/>
    </location>
</feature>
<evidence type="ECO:0000256" key="3">
    <source>
        <dbReference type="ARBA" id="ARBA00022801"/>
    </source>
</evidence>
<dbReference type="PANTHER" id="PTHR11005">
    <property type="entry name" value="LYSOSOMAL ACID LIPASE-RELATED"/>
    <property type="match status" value="1"/>
</dbReference>
<dbReference type="InterPro" id="IPR025483">
    <property type="entry name" value="Lipase_euk"/>
</dbReference>
<dbReference type="InterPro" id="IPR006693">
    <property type="entry name" value="AB_hydrolase_lipase"/>
</dbReference>
<dbReference type="VEuPathDB" id="VectorBase:PPAPM1_003024"/>
<evidence type="ECO:0000313" key="9">
    <source>
        <dbReference type="EnsemblMetazoa" id="PPAI003772-PA"/>
    </source>
</evidence>
<dbReference type="Pfam" id="PF04083">
    <property type="entry name" value="Abhydro_lipase"/>
    <property type="match status" value="1"/>
</dbReference>
<evidence type="ECO:0000256" key="2">
    <source>
        <dbReference type="ARBA" id="ARBA00022729"/>
    </source>
</evidence>
<dbReference type="GO" id="GO:0016788">
    <property type="term" value="F:hydrolase activity, acting on ester bonds"/>
    <property type="evidence" value="ECO:0007669"/>
    <property type="project" value="InterPro"/>
</dbReference>
<evidence type="ECO:0000256" key="7">
    <source>
        <dbReference type="PIRNR" id="PIRNR000862"/>
    </source>
</evidence>
<dbReference type="EnsemblMetazoa" id="PPAI003772-RA">
    <property type="protein sequence ID" value="PPAI003772-PA"/>
    <property type="gene ID" value="PPAI003772"/>
</dbReference>
<sequence length="391" mass="44407">MKRNFLLIKLQLKCDTNWFDARFLEPMNYTLDEFDVVTEDGYILQLFHVKRLDLVPEGPVVYLQHGLMSSSADFCITGNRSLVATLVESGMDVWLGNNRGSFYSTKHVNSSVNPHTFWKFSWHEIGLYDIPAFINFILNYTGQPSLHYIGHSQGSTVFFVMTSLLPEFNKKVESMQGLAPAVFMSHVKSPFIRVLARFVNLLSLTWRTLHLDEVLAGDSLFNRIAKMLCQSNDLSLEICSNIMCIVGGCNIEQISEPVVPLVLKLSPAPASVYQIFHFAQEINSGRFCRYDFGKKTNLVRYGKSQPPSYDLDNVKVPVTLYTAVSDLFVSLEDVEILGSYLVGLEEIVVVPDKKFGHMDFCWGEKARDLVYESILETILRHADKENLDSKL</sequence>
<evidence type="ECO:0000256" key="4">
    <source>
        <dbReference type="ARBA" id="ARBA00022963"/>
    </source>
</evidence>
<dbReference type="EMBL" id="AJVK01004004">
    <property type="status" value="NOT_ANNOTATED_CDS"/>
    <property type="molecule type" value="Genomic_DNA"/>
</dbReference>
<evidence type="ECO:0000313" key="10">
    <source>
        <dbReference type="Proteomes" id="UP000092462"/>
    </source>
</evidence>
<reference evidence="9" key="1">
    <citation type="submission" date="2022-08" db="UniProtKB">
        <authorList>
            <consortium name="EnsemblMetazoa"/>
        </authorList>
    </citation>
    <scope>IDENTIFICATION</scope>
    <source>
        <strain evidence="9">Israel</strain>
    </source>
</reference>
<evidence type="ECO:0000256" key="1">
    <source>
        <dbReference type="ARBA" id="ARBA00010701"/>
    </source>
</evidence>
<keyword evidence="3 7" id="KW-0378">Hydrolase</keyword>
<keyword evidence="5" id="KW-0443">Lipid metabolism</keyword>
<dbReference type="SUPFAM" id="SSF53474">
    <property type="entry name" value="alpha/beta-Hydrolases"/>
    <property type="match status" value="1"/>
</dbReference>
<protein>
    <recommendedName>
        <fullName evidence="7">Lipase</fullName>
    </recommendedName>
</protein>
<dbReference type="PIRSF" id="PIRSF000862">
    <property type="entry name" value="Steryl_ester_lip"/>
    <property type="match status" value="1"/>
</dbReference>
<dbReference type="GO" id="GO:0016042">
    <property type="term" value="P:lipid catabolic process"/>
    <property type="evidence" value="ECO:0007669"/>
    <property type="project" value="UniProtKB-KW"/>
</dbReference>
<organism evidence="9 10">
    <name type="scientific">Phlebotomus papatasi</name>
    <name type="common">Sandfly</name>
    <dbReference type="NCBI Taxonomy" id="29031"/>
    <lineage>
        <taxon>Eukaryota</taxon>
        <taxon>Metazoa</taxon>
        <taxon>Ecdysozoa</taxon>
        <taxon>Arthropoda</taxon>
        <taxon>Hexapoda</taxon>
        <taxon>Insecta</taxon>
        <taxon>Pterygota</taxon>
        <taxon>Neoptera</taxon>
        <taxon>Endopterygota</taxon>
        <taxon>Diptera</taxon>
        <taxon>Nematocera</taxon>
        <taxon>Psychodoidea</taxon>
        <taxon>Psychodidae</taxon>
        <taxon>Phlebotomus</taxon>
        <taxon>Phlebotomus</taxon>
    </lineage>
</organism>
<dbReference type="Proteomes" id="UP000092462">
    <property type="component" value="Unassembled WGS sequence"/>
</dbReference>